<gene>
    <name evidence="3" type="ORF">SPHA_40761</name>
</gene>
<sequence length="182" mass="21569">MRIILDIRRSSKRIHSYLSSSDEHPKREHEVLSRKVISLIFVGQNSRNRNRDSKDGIANNSHHDGSRKRGLISRKNDSFNLSFFFFSIFSISFFSVTFFSISFFLSFFLFHFLYFLPFFFLFPFSAFPLFLLLPLVFLFFSFPLSFFLFLTLFPLSLFFLFSFSLTPTPVIELFPFSITLFI</sequence>
<accession>A0A812CSA7</accession>
<proteinExistence type="predicted"/>
<name>A0A812CSA7_ACAPH</name>
<comment type="caution">
    <text evidence="3">The sequence shown here is derived from an EMBL/GenBank/DDBJ whole genome shotgun (WGS) entry which is preliminary data.</text>
</comment>
<feature type="transmembrane region" description="Helical" evidence="2">
    <location>
        <begin position="83"/>
        <end position="108"/>
    </location>
</feature>
<evidence type="ECO:0000256" key="2">
    <source>
        <dbReference type="SAM" id="Phobius"/>
    </source>
</evidence>
<dbReference type="AlphaFoldDB" id="A0A812CSA7"/>
<reference evidence="3" key="1">
    <citation type="submission" date="2021-01" db="EMBL/GenBank/DDBJ databases">
        <authorList>
            <person name="Li R."/>
            <person name="Bekaert M."/>
        </authorList>
    </citation>
    <scope>NUCLEOTIDE SEQUENCE</scope>
    <source>
        <strain evidence="3">Farmed</strain>
    </source>
</reference>
<protein>
    <submittedName>
        <fullName evidence="3">Uncharacterized protein</fullName>
    </submittedName>
</protein>
<feature type="transmembrane region" description="Helical" evidence="2">
    <location>
        <begin position="146"/>
        <end position="165"/>
    </location>
</feature>
<keyword evidence="4" id="KW-1185">Reference proteome</keyword>
<dbReference type="Proteomes" id="UP000597762">
    <property type="component" value="Unassembled WGS sequence"/>
</dbReference>
<keyword evidence="2" id="KW-1133">Transmembrane helix</keyword>
<evidence type="ECO:0000313" key="3">
    <source>
        <dbReference type="EMBL" id="CAE1277626.1"/>
    </source>
</evidence>
<feature type="region of interest" description="Disordered" evidence="1">
    <location>
        <begin position="47"/>
        <end position="69"/>
    </location>
</feature>
<organism evidence="3 4">
    <name type="scientific">Acanthosepion pharaonis</name>
    <name type="common">Pharaoh cuttlefish</name>
    <name type="synonym">Sepia pharaonis</name>
    <dbReference type="NCBI Taxonomy" id="158019"/>
    <lineage>
        <taxon>Eukaryota</taxon>
        <taxon>Metazoa</taxon>
        <taxon>Spiralia</taxon>
        <taxon>Lophotrochozoa</taxon>
        <taxon>Mollusca</taxon>
        <taxon>Cephalopoda</taxon>
        <taxon>Coleoidea</taxon>
        <taxon>Decapodiformes</taxon>
        <taxon>Sepiida</taxon>
        <taxon>Sepiina</taxon>
        <taxon>Sepiidae</taxon>
        <taxon>Acanthosepion</taxon>
    </lineage>
</organism>
<keyword evidence="2" id="KW-0472">Membrane</keyword>
<evidence type="ECO:0000256" key="1">
    <source>
        <dbReference type="SAM" id="MobiDB-lite"/>
    </source>
</evidence>
<feature type="transmembrane region" description="Helical" evidence="2">
    <location>
        <begin position="114"/>
        <end position="139"/>
    </location>
</feature>
<keyword evidence="2" id="KW-0812">Transmembrane</keyword>
<dbReference type="EMBL" id="CAHIKZ030001935">
    <property type="protein sequence ID" value="CAE1277626.1"/>
    <property type="molecule type" value="Genomic_DNA"/>
</dbReference>
<evidence type="ECO:0000313" key="4">
    <source>
        <dbReference type="Proteomes" id="UP000597762"/>
    </source>
</evidence>